<keyword evidence="9" id="KW-0539">Nucleus</keyword>
<evidence type="ECO:0000256" key="8">
    <source>
        <dbReference type="ARBA" id="ARBA00023159"/>
    </source>
</evidence>
<keyword evidence="4" id="KW-0479">Metal-binding</keyword>
<keyword evidence="6" id="KW-0073">Auxin biosynthesis</keyword>
<evidence type="ECO:0000256" key="11">
    <source>
        <dbReference type="SAM" id="MobiDB-lite"/>
    </source>
</evidence>
<dbReference type="GO" id="GO:0009734">
    <property type="term" value="P:auxin-activated signaling pathway"/>
    <property type="evidence" value="ECO:0007669"/>
    <property type="project" value="UniProtKB-KW"/>
</dbReference>
<keyword evidence="7" id="KW-0238">DNA-binding</keyword>
<comment type="subcellular location">
    <subcellularLocation>
        <location evidence="1">Nucleus</location>
    </subcellularLocation>
</comment>
<dbReference type="OrthoDB" id="692274at2759"/>
<dbReference type="Pfam" id="PF05142">
    <property type="entry name" value="DUF702"/>
    <property type="match status" value="1"/>
</dbReference>
<evidence type="ECO:0000313" key="12">
    <source>
        <dbReference type="EMBL" id="KAF7809693.1"/>
    </source>
</evidence>
<sequence length="278" mass="30398">MASLFSIGGTQEEATTEFPQPETLYNNNNYWYNKNNTNEDVVVSSSSYSYRSGLEIEWNQELLTRPVLEQDLLLLGRSGSDETSSSMMLMGSGGRGGISCQDCGNQAKKDCPHMRCRTCCKSRGFHCQTHIKSTWVPAPNKRRESHQQLLHPPKRPRDLSHHTHTHTSPGSGLEHEDFPAVVNSHAEFKCVRVSSVDDADEQYAYQTAVNIGGHVFRGILYDHGPHYGGDVAGSGASVLPTTTTTAGMVSSSSVDPSSLYDQPPLNTSFMPGSVSNDA</sequence>
<evidence type="ECO:0000256" key="1">
    <source>
        <dbReference type="ARBA" id="ARBA00004123"/>
    </source>
</evidence>
<dbReference type="InterPro" id="IPR006510">
    <property type="entry name" value="Znf_LRP1"/>
</dbReference>
<dbReference type="GO" id="GO:0005634">
    <property type="term" value="C:nucleus"/>
    <property type="evidence" value="ECO:0007669"/>
    <property type="project" value="UniProtKB-SubCell"/>
</dbReference>
<dbReference type="EMBL" id="JAAIUW010000011">
    <property type="protein sequence ID" value="KAF7809693.1"/>
    <property type="molecule type" value="Genomic_DNA"/>
</dbReference>
<feature type="region of interest" description="Disordered" evidence="11">
    <location>
        <begin position="249"/>
        <end position="278"/>
    </location>
</feature>
<feature type="region of interest" description="Disordered" evidence="11">
    <location>
        <begin position="138"/>
        <end position="176"/>
    </location>
</feature>
<evidence type="ECO:0000256" key="9">
    <source>
        <dbReference type="ARBA" id="ARBA00023242"/>
    </source>
</evidence>
<dbReference type="AlphaFoldDB" id="A0A834SSL2"/>
<keyword evidence="8" id="KW-0010">Activator</keyword>
<dbReference type="NCBIfam" id="TIGR01623">
    <property type="entry name" value="put_zinc_LRP1"/>
    <property type="match status" value="1"/>
</dbReference>
<dbReference type="GO" id="GO:0003677">
    <property type="term" value="F:DNA binding"/>
    <property type="evidence" value="ECO:0007669"/>
    <property type="project" value="UniProtKB-KW"/>
</dbReference>
<keyword evidence="5" id="KW-0862">Zinc</keyword>
<evidence type="ECO:0000256" key="2">
    <source>
        <dbReference type="ARBA" id="ARBA00006911"/>
    </source>
</evidence>
<keyword evidence="3" id="KW-0217">Developmental protein</keyword>
<comment type="caution">
    <text evidence="12">The sequence shown here is derived from an EMBL/GenBank/DDBJ whole genome shotgun (WGS) entry which is preliminary data.</text>
</comment>
<keyword evidence="13" id="KW-1185">Reference proteome</keyword>
<evidence type="ECO:0000256" key="5">
    <source>
        <dbReference type="ARBA" id="ARBA00022833"/>
    </source>
</evidence>
<organism evidence="12 13">
    <name type="scientific">Senna tora</name>
    <dbReference type="NCBI Taxonomy" id="362788"/>
    <lineage>
        <taxon>Eukaryota</taxon>
        <taxon>Viridiplantae</taxon>
        <taxon>Streptophyta</taxon>
        <taxon>Embryophyta</taxon>
        <taxon>Tracheophyta</taxon>
        <taxon>Spermatophyta</taxon>
        <taxon>Magnoliopsida</taxon>
        <taxon>eudicotyledons</taxon>
        <taxon>Gunneridae</taxon>
        <taxon>Pentapetalae</taxon>
        <taxon>rosids</taxon>
        <taxon>fabids</taxon>
        <taxon>Fabales</taxon>
        <taxon>Fabaceae</taxon>
        <taxon>Caesalpinioideae</taxon>
        <taxon>Cassia clade</taxon>
        <taxon>Senna</taxon>
    </lineage>
</organism>
<accession>A0A834SSL2</accession>
<proteinExistence type="inferred from homology"/>
<reference evidence="12" key="1">
    <citation type="submission" date="2020-09" db="EMBL/GenBank/DDBJ databases">
        <title>Genome-Enabled Discovery of Anthraquinone Biosynthesis in Senna tora.</title>
        <authorList>
            <person name="Kang S.-H."/>
            <person name="Pandey R.P."/>
            <person name="Lee C.-M."/>
            <person name="Sim J.-S."/>
            <person name="Jeong J.-T."/>
            <person name="Choi B.-S."/>
            <person name="Jung M."/>
            <person name="Ginzburg D."/>
            <person name="Zhao K."/>
            <person name="Won S.Y."/>
            <person name="Oh T.-J."/>
            <person name="Yu Y."/>
            <person name="Kim N.-H."/>
            <person name="Lee O.R."/>
            <person name="Lee T.-H."/>
            <person name="Bashyal P."/>
            <person name="Kim T.-S."/>
            <person name="Lee W.-H."/>
            <person name="Kawkins C."/>
            <person name="Kim C.-K."/>
            <person name="Kim J.S."/>
            <person name="Ahn B.O."/>
            <person name="Rhee S.Y."/>
            <person name="Sohng J.K."/>
        </authorList>
    </citation>
    <scope>NUCLEOTIDE SEQUENCE</scope>
    <source>
        <tissue evidence="12">Leaf</tissue>
    </source>
</reference>
<dbReference type="GO" id="GO:0045893">
    <property type="term" value="P:positive regulation of DNA-templated transcription"/>
    <property type="evidence" value="ECO:0007669"/>
    <property type="project" value="TreeGrafter"/>
</dbReference>
<dbReference type="PANTHER" id="PTHR31604:SF4">
    <property type="entry name" value="PROTEIN SHORT INTERNODES"/>
    <property type="match status" value="1"/>
</dbReference>
<evidence type="ECO:0000256" key="7">
    <source>
        <dbReference type="ARBA" id="ARBA00023125"/>
    </source>
</evidence>
<dbReference type="PANTHER" id="PTHR31604">
    <property type="entry name" value="PROTEIN LATERAL ROOT PRIMORDIUM 1"/>
    <property type="match status" value="1"/>
</dbReference>
<dbReference type="GO" id="GO:0009851">
    <property type="term" value="P:auxin biosynthetic process"/>
    <property type="evidence" value="ECO:0007669"/>
    <property type="project" value="UniProtKB-KW"/>
</dbReference>
<feature type="compositionally biased region" description="Low complexity" evidence="11">
    <location>
        <begin position="249"/>
        <end position="258"/>
    </location>
</feature>
<dbReference type="Proteomes" id="UP000634136">
    <property type="component" value="Unassembled WGS sequence"/>
</dbReference>
<name>A0A834SSL2_9FABA</name>
<dbReference type="GO" id="GO:0046872">
    <property type="term" value="F:metal ion binding"/>
    <property type="evidence" value="ECO:0007669"/>
    <property type="project" value="UniProtKB-KW"/>
</dbReference>
<evidence type="ECO:0000256" key="4">
    <source>
        <dbReference type="ARBA" id="ARBA00022723"/>
    </source>
</evidence>
<dbReference type="InterPro" id="IPR007818">
    <property type="entry name" value="SHI"/>
</dbReference>
<gene>
    <name evidence="12" type="ORF">G2W53_036436</name>
</gene>
<evidence type="ECO:0000256" key="3">
    <source>
        <dbReference type="ARBA" id="ARBA00022473"/>
    </source>
</evidence>
<evidence type="ECO:0000256" key="6">
    <source>
        <dbReference type="ARBA" id="ARBA00023070"/>
    </source>
</evidence>
<evidence type="ECO:0000256" key="10">
    <source>
        <dbReference type="ARBA" id="ARBA00023294"/>
    </source>
</evidence>
<dbReference type="GO" id="GO:0003700">
    <property type="term" value="F:DNA-binding transcription factor activity"/>
    <property type="evidence" value="ECO:0007669"/>
    <property type="project" value="InterPro"/>
</dbReference>
<feature type="compositionally biased region" description="Polar residues" evidence="11">
    <location>
        <begin position="264"/>
        <end position="278"/>
    </location>
</feature>
<protein>
    <submittedName>
        <fullName evidence="12">Protein SHI RELATED SEQUENCE 1-like isoform X1</fullName>
    </submittedName>
</protein>
<comment type="similarity">
    <text evidence="2">Belongs to the SHI protein family.</text>
</comment>
<dbReference type="NCBIfam" id="TIGR01624">
    <property type="entry name" value="LRP1_Cterm"/>
    <property type="match status" value="1"/>
</dbReference>
<keyword evidence="10" id="KW-0927">Auxin signaling pathway</keyword>
<feature type="region of interest" description="Disordered" evidence="11">
    <location>
        <begin position="1"/>
        <end position="21"/>
    </location>
</feature>
<evidence type="ECO:0000313" key="13">
    <source>
        <dbReference type="Proteomes" id="UP000634136"/>
    </source>
</evidence>
<dbReference type="InterPro" id="IPR006511">
    <property type="entry name" value="SHI_C"/>
</dbReference>